<evidence type="ECO:0000256" key="8">
    <source>
        <dbReference type="RuleBase" id="RU004506"/>
    </source>
</evidence>
<dbReference type="GO" id="GO:0006534">
    <property type="term" value="P:cysteine metabolic process"/>
    <property type="evidence" value="ECO:0007669"/>
    <property type="project" value="UniProtKB-UniRule"/>
</dbReference>
<evidence type="ECO:0000256" key="4">
    <source>
        <dbReference type="ARBA" id="ARBA00022679"/>
    </source>
</evidence>
<dbReference type="EMBL" id="SOML01000001">
    <property type="protein sequence ID" value="TFD99008.1"/>
    <property type="molecule type" value="Genomic_DNA"/>
</dbReference>
<dbReference type="SUPFAM" id="SSF53383">
    <property type="entry name" value="PLP-dependent transferases"/>
    <property type="match status" value="1"/>
</dbReference>
<evidence type="ECO:0000256" key="1">
    <source>
        <dbReference type="ARBA" id="ARBA00001933"/>
    </source>
</evidence>
<comment type="function">
    <text evidence="8">Catalyzes the removal of elemental sulfur and selenium atoms from L-cysteine, L-cystine, L-selenocysteine, and L-selenocystine to produce L-alanine.</text>
</comment>
<evidence type="ECO:0000259" key="9">
    <source>
        <dbReference type="Pfam" id="PF00266"/>
    </source>
</evidence>
<reference evidence="10 11" key="1">
    <citation type="submission" date="2019-03" db="EMBL/GenBank/DDBJ databases">
        <title>San Antonio Military Medical Center submission to MRSN (WRAIR), pending publication.</title>
        <authorList>
            <person name="Blyth D.M."/>
            <person name="Mccarthy S.L."/>
            <person name="Schall S.E."/>
            <person name="Stam J.A."/>
            <person name="Ong A.C."/>
            <person name="Mcgann P.T."/>
        </authorList>
    </citation>
    <scope>NUCLEOTIDE SEQUENCE [LARGE SCALE GENOMIC DNA]</scope>
    <source>
        <strain evidence="10 11">MRSN571793</strain>
    </source>
</reference>
<dbReference type="InterPro" id="IPR015421">
    <property type="entry name" value="PyrdxlP-dep_Trfase_major"/>
</dbReference>
<evidence type="ECO:0000256" key="5">
    <source>
        <dbReference type="ARBA" id="ARBA00022898"/>
    </source>
</evidence>
<dbReference type="Pfam" id="PF00266">
    <property type="entry name" value="Aminotran_5"/>
    <property type="match status" value="1"/>
</dbReference>
<keyword evidence="11" id="KW-1185">Reference proteome</keyword>
<comment type="cofactor">
    <cofactor evidence="1 7">
        <name>pyridoxal 5'-phosphate</name>
        <dbReference type="ChEBI" id="CHEBI:597326"/>
    </cofactor>
</comment>
<dbReference type="STRING" id="1121485.GCA_000426485_00211"/>
<dbReference type="InterPro" id="IPR020578">
    <property type="entry name" value="Aminotrans_V_PyrdxlP_BS"/>
</dbReference>
<dbReference type="AlphaFoldDB" id="A0A4Y8LAE3"/>
<comment type="similarity">
    <text evidence="2 8">Belongs to the class-V pyridoxal-phosphate-dependent aminotransferase family. Csd subfamily.</text>
</comment>
<proteinExistence type="inferred from homology"/>
<evidence type="ECO:0000313" key="10">
    <source>
        <dbReference type="EMBL" id="TFD99008.1"/>
    </source>
</evidence>
<feature type="domain" description="Aminotransferase class V" evidence="9">
    <location>
        <begin position="143"/>
        <end position="512"/>
    </location>
</feature>
<organism evidence="10 11">
    <name type="scientific">Dysgonomonas capnocytophagoides</name>
    <dbReference type="NCBI Taxonomy" id="45254"/>
    <lineage>
        <taxon>Bacteria</taxon>
        <taxon>Pseudomonadati</taxon>
        <taxon>Bacteroidota</taxon>
        <taxon>Bacteroidia</taxon>
        <taxon>Bacteroidales</taxon>
        <taxon>Dysgonomonadaceae</taxon>
        <taxon>Dysgonomonas</taxon>
    </lineage>
</organism>
<keyword evidence="4 8" id="KW-0808">Transferase</keyword>
<dbReference type="PROSITE" id="PS00595">
    <property type="entry name" value="AA_TRANSFER_CLASS_5"/>
    <property type="match status" value="1"/>
</dbReference>
<dbReference type="PANTHER" id="PTHR43586">
    <property type="entry name" value="CYSTEINE DESULFURASE"/>
    <property type="match status" value="1"/>
</dbReference>
<dbReference type="NCBIfam" id="TIGR01979">
    <property type="entry name" value="sufS"/>
    <property type="match status" value="1"/>
</dbReference>
<dbReference type="GO" id="GO:0030170">
    <property type="term" value="F:pyridoxal phosphate binding"/>
    <property type="evidence" value="ECO:0007669"/>
    <property type="project" value="UniProtKB-UniRule"/>
</dbReference>
<dbReference type="Proteomes" id="UP000297861">
    <property type="component" value="Unassembled WGS sequence"/>
</dbReference>
<dbReference type="Gene3D" id="3.90.1150.10">
    <property type="entry name" value="Aspartate Aminotransferase, domain 1"/>
    <property type="match status" value="1"/>
</dbReference>
<keyword evidence="5 8" id="KW-0663">Pyridoxal phosphate</keyword>
<dbReference type="InterPro" id="IPR010970">
    <property type="entry name" value="Cys_dSase_SufS"/>
</dbReference>
<dbReference type="PANTHER" id="PTHR43586:SF8">
    <property type="entry name" value="CYSTEINE DESULFURASE 1, CHLOROPLASTIC"/>
    <property type="match status" value="1"/>
</dbReference>
<dbReference type="EC" id="2.8.1.7" evidence="3 8"/>
<name>A0A4Y8LAE3_9BACT</name>
<evidence type="ECO:0000313" key="11">
    <source>
        <dbReference type="Proteomes" id="UP000297861"/>
    </source>
</evidence>
<evidence type="ECO:0000256" key="3">
    <source>
        <dbReference type="ARBA" id="ARBA00012239"/>
    </source>
</evidence>
<evidence type="ECO:0000256" key="7">
    <source>
        <dbReference type="RuleBase" id="RU004504"/>
    </source>
</evidence>
<sequence length="528" mass="59023">MIEDYHPQSYPTDFNDVSKLREIAEKILTAESQENNVSELIPDDINLESVFASFTSLQKGVPLANELSNFYFDDQLASNPEKVRDYSLNRSASEEFGANGYGVNSFFDETSLSKTATQEVFDPEIIRQDFPILHQRVNGKPLIWFDNAATTQKPQVVIDEIARFYATDNSNIHRAAHTLAGRSTDAYENAREKVQKFINASSSEEIIFVRGTTEGINLITQTFGWKYIQEGDEIIVSTLDHHANIVPWQQLAKEKKAKLLAIPVNDKGDIILEEYERMISPRTKIVSIGQVNNTFGTISPVKTVIEIAKRYNARVVIDGAQSIAHTKVDVQNLDCDFFVFSGHKVYGPNGIGIVYGKKELLSILPPWQGGGNMIKDVTLEETQFNAPPARFEAGTPNVADAVGLGIALDYVKKIGLEKIEKYEHELTEYARKRLSEIPGLNLIGNPKERISVVSFILEGIPTIEVGQLLDKEGIAVRSGHHCAQPSLRRFGLEATVRPSFSFYNTKQEIDQLVKAIIKIQANYQRAGI</sequence>
<dbReference type="GO" id="GO:0031071">
    <property type="term" value="F:cysteine desulfurase activity"/>
    <property type="evidence" value="ECO:0007669"/>
    <property type="project" value="UniProtKB-UniRule"/>
</dbReference>
<comment type="caution">
    <text evidence="10">The sequence shown here is derived from an EMBL/GenBank/DDBJ whole genome shotgun (WGS) entry which is preliminary data.</text>
</comment>
<comment type="catalytic activity">
    <reaction evidence="6 8">
        <text>(sulfur carrier)-H + L-cysteine = (sulfur carrier)-SH + L-alanine</text>
        <dbReference type="Rhea" id="RHEA:43892"/>
        <dbReference type="Rhea" id="RHEA-COMP:14737"/>
        <dbReference type="Rhea" id="RHEA-COMP:14739"/>
        <dbReference type="ChEBI" id="CHEBI:29917"/>
        <dbReference type="ChEBI" id="CHEBI:35235"/>
        <dbReference type="ChEBI" id="CHEBI:57972"/>
        <dbReference type="ChEBI" id="CHEBI:64428"/>
        <dbReference type="EC" id="2.8.1.7"/>
    </reaction>
</comment>
<dbReference type="OrthoDB" id="9804366at2"/>
<evidence type="ECO:0000256" key="6">
    <source>
        <dbReference type="ARBA" id="ARBA00050776"/>
    </source>
</evidence>
<evidence type="ECO:0000256" key="2">
    <source>
        <dbReference type="ARBA" id="ARBA00010447"/>
    </source>
</evidence>
<accession>A0A4Y8LAE3</accession>
<dbReference type="InterPro" id="IPR015424">
    <property type="entry name" value="PyrdxlP-dep_Trfase"/>
</dbReference>
<protein>
    <recommendedName>
        <fullName evidence="3 8">Cysteine desulfurase</fullName>
        <ecNumber evidence="3 8">2.8.1.7</ecNumber>
    </recommendedName>
</protein>
<dbReference type="InterPro" id="IPR015422">
    <property type="entry name" value="PyrdxlP-dep_Trfase_small"/>
</dbReference>
<dbReference type="Gene3D" id="3.40.640.10">
    <property type="entry name" value="Type I PLP-dependent aspartate aminotransferase-like (Major domain)"/>
    <property type="match status" value="1"/>
</dbReference>
<dbReference type="InterPro" id="IPR000192">
    <property type="entry name" value="Aminotrans_V_dom"/>
</dbReference>
<dbReference type="CDD" id="cd06453">
    <property type="entry name" value="SufS_like"/>
    <property type="match status" value="1"/>
</dbReference>
<gene>
    <name evidence="10" type="ORF">E2605_02665</name>
</gene>